<protein>
    <submittedName>
        <fullName evidence="8">Aquaporin-like protein</fullName>
    </submittedName>
</protein>
<feature type="transmembrane region" description="Helical" evidence="7">
    <location>
        <begin position="376"/>
        <end position="394"/>
    </location>
</feature>
<feature type="transmembrane region" description="Helical" evidence="7">
    <location>
        <begin position="350"/>
        <end position="369"/>
    </location>
</feature>
<name>A0A0M9G8H8_LEPPY</name>
<feature type="compositionally biased region" description="Basic and acidic residues" evidence="6">
    <location>
        <begin position="487"/>
        <end position="496"/>
    </location>
</feature>
<dbReference type="Gene3D" id="1.20.1080.10">
    <property type="entry name" value="Glycerol uptake facilitator protein"/>
    <property type="match status" value="1"/>
</dbReference>
<evidence type="ECO:0000256" key="5">
    <source>
        <dbReference type="ARBA" id="ARBA00023136"/>
    </source>
</evidence>
<sequence length="620" mass="65150">MNGSVQTNGGPRSAAAHPPATAAPASPFTVQAPVSGAAAHRDGSPLHGPEVPAFSSSSASPRRTGETAYAPSSTSAPGVSTVIHVPLAFSSEATAGAAHDGPIAATATQSPSASAPLVGGLSKHSSSFLATPSLTIAAWRGADHHSSESNGGSGFGHDRHASKVFDPTEVPALRHTMKVTVTRDGKAVEEALDPYEVARLYGQQQAALRSLQSRYDFLAVPDWVRVHPLLGTYLAELVGSFAWVLTLALVSVRNTSIFTVADDTNMTPIPIGFMFTTMIFTFGYVSNAHLNPAVSVAVFLIRQMELSQCFVYILCQLGGAFLAGVVAMVIQGNSGIFVPSVSGSYITSGIFSELIFTFAICLVVLNIAYSRQSGNFFYGFAVGMTITAGSASVGRISGGAFNPAAATGLQVAICIVSNCDELKSVWIYWVAPLIGAVAASLLFSQMVQPTDTQVLEDNKVFQDVKLLHKQRQTTQQQTAATAAAMGRGDDADDTHSDTSTSSSGQPATPTSSTNSSDSNSYHEMHVVSHTRSPRSRPALTREEAAEAAAEEHEEHNVTVPTHTPAPPTNATAAASAVDPWKAPVVTNNSDLDNWRRRPPPRRDDHDGEAMQAGSGSTNWF</sequence>
<evidence type="ECO:0000313" key="8">
    <source>
        <dbReference type="EMBL" id="KPA84827.1"/>
    </source>
</evidence>
<feature type="compositionally biased region" description="Polar residues" evidence="6">
    <location>
        <begin position="1"/>
        <end position="10"/>
    </location>
</feature>
<evidence type="ECO:0000256" key="4">
    <source>
        <dbReference type="ARBA" id="ARBA00022989"/>
    </source>
</evidence>
<dbReference type="GeneID" id="26901596"/>
<dbReference type="InterPro" id="IPR022357">
    <property type="entry name" value="MIP_CS"/>
</dbReference>
<keyword evidence="2" id="KW-0813">Transport</keyword>
<feature type="compositionally biased region" description="Low complexity" evidence="6">
    <location>
        <begin position="557"/>
        <end position="574"/>
    </location>
</feature>
<evidence type="ECO:0000256" key="3">
    <source>
        <dbReference type="ARBA" id="ARBA00022692"/>
    </source>
</evidence>
<dbReference type="RefSeq" id="XP_015663266.1">
    <property type="nucleotide sequence ID" value="XM_015797746.1"/>
</dbReference>
<comment type="subcellular location">
    <subcellularLocation>
        <location evidence="1">Membrane</location>
        <topology evidence="1">Multi-pass membrane protein</topology>
    </subcellularLocation>
</comment>
<feature type="compositionally biased region" description="Low complexity" evidence="6">
    <location>
        <begin position="472"/>
        <end position="484"/>
    </location>
</feature>
<dbReference type="GO" id="GO:0016020">
    <property type="term" value="C:membrane"/>
    <property type="evidence" value="ECO:0007669"/>
    <property type="project" value="UniProtKB-SubCell"/>
</dbReference>
<dbReference type="OMA" id="TNMTPIP"/>
<dbReference type="Pfam" id="PF00230">
    <property type="entry name" value="MIP"/>
    <property type="match status" value="1"/>
</dbReference>
<evidence type="ECO:0000256" key="7">
    <source>
        <dbReference type="SAM" id="Phobius"/>
    </source>
</evidence>
<keyword evidence="5 7" id="KW-0472">Membrane</keyword>
<organism evidence="8 9">
    <name type="scientific">Leptomonas pyrrhocoris</name>
    <name type="common">Firebug parasite</name>
    <dbReference type="NCBI Taxonomy" id="157538"/>
    <lineage>
        <taxon>Eukaryota</taxon>
        <taxon>Discoba</taxon>
        <taxon>Euglenozoa</taxon>
        <taxon>Kinetoplastea</taxon>
        <taxon>Metakinetoplastina</taxon>
        <taxon>Trypanosomatida</taxon>
        <taxon>Trypanosomatidae</taxon>
        <taxon>Leishmaniinae</taxon>
        <taxon>Leptomonas</taxon>
    </lineage>
</organism>
<feature type="region of interest" description="Disordered" evidence="6">
    <location>
        <begin position="1"/>
        <end position="77"/>
    </location>
</feature>
<dbReference type="SUPFAM" id="SSF81338">
    <property type="entry name" value="Aquaporin-like"/>
    <property type="match status" value="1"/>
</dbReference>
<feature type="transmembrane region" description="Helical" evidence="7">
    <location>
        <begin position="271"/>
        <end position="290"/>
    </location>
</feature>
<feature type="transmembrane region" description="Helical" evidence="7">
    <location>
        <begin position="426"/>
        <end position="447"/>
    </location>
</feature>
<dbReference type="PRINTS" id="PR00783">
    <property type="entry name" value="MINTRINSICP"/>
</dbReference>
<evidence type="ECO:0000256" key="6">
    <source>
        <dbReference type="SAM" id="MobiDB-lite"/>
    </source>
</evidence>
<feature type="compositionally biased region" description="Low complexity" evidence="6">
    <location>
        <begin position="510"/>
        <end position="519"/>
    </location>
</feature>
<dbReference type="InterPro" id="IPR023271">
    <property type="entry name" value="Aquaporin-like"/>
</dbReference>
<dbReference type="InterPro" id="IPR000425">
    <property type="entry name" value="MIP"/>
</dbReference>
<proteinExistence type="predicted"/>
<dbReference type="AlphaFoldDB" id="A0A0M9G8H8"/>
<evidence type="ECO:0000256" key="2">
    <source>
        <dbReference type="ARBA" id="ARBA00022448"/>
    </source>
</evidence>
<dbReference type="EMBL" id="LGTL01000002">
    <property type="protein sequence ID" value="KPA84827.1"/>
    <property type="molecule type" value="Genomic_DNA"/>
</dbReference>
<feature type="compositionally biased region" description="Basic and acidic residues" evidence="6">
    <location>
        <begin position="539"/>
        <end position="556"/>
    </location>
</feature>
<evidence type="ECO:0000313" key="9">
    <source>
        <dbReference type="Proteomes" id="UP000037923"/>
    </source>
</evidence>
<accession>A0A0M9G8H8</accession>
<feature type="region of interest" description="Disordered" evidence="6">
    <location>
        <begin position="471"/>
        <end position="620"/>
    </location>
</feature>
<feature type="transmembrane region" description="Helical" evidence="7">
    <location>
        <begin position="310"/>
        <end position="330"/>
    </location>
</feature>
<dbReference type="OrthoDB" id="3222at2759"/>
<comment type="caution">
    <text evidence="8">The sequence shown here is derived from an EMBL/GenBank/DDBJ whole genome shotgun (WGS) entry which is preliminary data.</text>
</comment>
<gene>
    <name evidence="8" type="ORF">ABB37_01301</name>
</gene>
<keyword evidence="4 7" id="KW-1133">Transmembrane helix</keyword>
<dbReference type="VEuPathDB" id="TriTrypDB:LpyrH10_02_2750"/>
<feature type="compositionally biased region" description="Basic and acidic residues" evidence="6">
    <location>
        <begin position="592"/>
        <end position="608"/>
    </location>
</feature>
<feature type="transmembrane region" description="Helical" evidence="7">
    <location>
        <begin position="233"/>
        <end position="251"/>
    </location>
</feature>
<reference evidence="8 9" key="1">
    <citation type="submission" date="2015-07" db="EMBL/GenBank/DDBJ databases">
        <title>High-quality genome of monoxenous trypanosomatid Leptomonas pyrrhocoris.</title>
        <authorList>
            <person name="Flegontov P."/>
            <person name="Butenko A."/>
            <person name="Firsov S."/>
            <person name="Vlcek C."/>
            <person name="Logacheva M.D."/>
            <person name="Field M."/>
            <person name="Filatov D."/>
            <person name="Flegontova O."/>
            <person name="Gerasimov E."/>
            <person name="Jackson A.P."/>
            <person name="Kelly S."/>
            <person name="Opperdoes F."/>
            <person name="O'Reilly A."/>
            <person name="Votypka J."/>
            <person name="Yurchenko V."/>
            <person name="Lukes J."/>
        </authorList>
    </citation>
    <scope>NUCLEOTIDE SEQUENCE [LARGE SCALE GENOMIC DNA]</scope>
    <source>
        <strain evidence="8">H10</strain>
    </source>
</reference>
<dbReference type="InterPro" id="IPR034294">
    <property type="entry name" value="Aquaporin_transptr"/>
</dbReference>
<feature type="compositionally biased region" description="Low complexity" evidence="6">
    <location>
        <begin position="11"/>
        <end position="27"/>
    </location>
</feature>
<keyword evidence="9" id="KW-1185">Reference proteome</keyword>
<dbReference type="PANTHER" id="PTHR45724:SF13">
    <property type="entry name" value="AQUAPORIN NIP1-1-RELATED"/>
    <property type="match status" value="1"/>
</dbReference>
<keyword evidence="3 7" id="KW-0812">Transmembrane</keyword>
<dbReference type="GO" id="GO:0015267">
    <property type="term" value="F:channel activity"/>
    <property type="evidence" value="ECO:0007669"/>
    <property type="project" value="InterPro"/>
</dbReference>
<dbReference type="PROSITE" id="PS00221">
    <property type="entry name" value="MIP"/>
    <property type="match status" value="1"/>
</dbReference>
<evidence type="ECO:0000256" key="1">
    <source>
        <dbReference type="ARBA" id="ARBA00004141"/>
    </source>
</evidence>
<dbReference type="PANTHER" id="PTHR45724">
    <property type="entry name" value="AQUAPORIN NIP2-1"/>
    <property type="match status" value="1"/>
</dbReference>
<dbReference type="Proteomes" id="UP000037923">
    <property type="component" value="Unassembled WGS sequence"/>
</dbReference>